<dbReference type="Proteomes" id="UP000238523">
    <property type="component" value="Chromosome"/>
</dbReference>
<sequence length="433" mass="46811">MEEEKMSLRVSRRNFVAGGATLLSLSALGTSALAQETRLRLLWWGSQPRADRTNKVSQLYQTKKPGTSITGEFLGWGDYWPRLATQVAGRNAPDVIQMDYRYIVQYARRGALAPLESYMPAKLNLDDFDKAQIEGGSVDGHLYGVSLGANSAATVLNTTAFKEAGVDLPTQATTWEEFGRIGAEITKAGKRKGMFGMADGSGGEPLFENWLRQRGKALYTADGKIAFGVDDASEWYDMWAKFREAGACVPADVQALDKNDIETNTVSLGKSAAGFAHSNQFVAYQAMNKDKLALTNYMRVKADSKGGHYRKPSMFFSVSAQSKAVDLAVDYVNFFVKNPEAALLLDVERGIPESSAMREVVAAKLDENGKIALAYVSGLGELAGKLPPPPPAGAGEGELTLRNIAEQVAFGQVSPSDGGKQLVDEITQILARG</sequence>
<gene>
    <name evidence="4" type="ORF">CUJ84_Chr004855</name>
</gene>
<name>A0A2K9ZAC9_RHILE</name>
<dbReference type="PANTHER" id="PTHR43649:SF11">
    <property type="entry name" value="ABC TRANSPORTER SUBSTRATE-BINDING PROTEIN YESO-RELATED"/>
    <property type="match status" value="1"/>
</dbReference>
<dbReference type="InterPro" id="IPR006311">
    <property type="entry name" value="TAT_signal"/>
</dbReference>
<dbReference type="AlphaFoldDB" id="A0A2K9ZAC9"/>
<dbReference type="EMBL" id="CP025012">
    <property type="protein sequence ID" value="AUW45150.1"/>
    <property type="molecule type" value="Genomic_DNA"/>
</dbReference>
<accession>A0A2K9ZAC9</accession>
<evidence type="ECO:0000256" key="2">
    <source>
        <dbReference type="ARBA" id="ARBA00008520"/>
    </source>
</evidence>
<dbReference type="Pfam" id="PF01547">
    <property type="entry name" value="SBP_bac_1"/>
    <property type="match status" value="1"/>
</dbReference>
<evidence type="ECO:0000313" key="5">
    <source>
        <dbReference type="Proteomes" id="UP000238523"/>
    </source>
</evidence>
<dbReference type="GO" id="GO:0042597">
    <property type="term" value="C:periplasmic space"/>
    <property type="evidence" value="ECO:0007669"/>
    <property type="project" value="UniProtKB-SubCell"/>
</dbReference>
<dbReference type="GO" id="GO:0005524">
    <property type="term" value="F:ATP binding"/>
    <property type="evidence" value="ECO:0007669"/>
    <property type="project" value="UniProtKB-KW"/>
</dbReference>
<dbReference type="SUPFAM" id="SSF53850">
    <property type="entry name" value="Periplasmic binding protein-like II"/>
    <property type="match status" value="1"/>
</dbReference>
<comment type="similarity">
    <text evidence="2">Belongs to the bacterial solute-binding protein 1 family.</text>
</comment>
<evidence type="ECO:0000256" key="3">
    <source>
        <dbReference type="ARBA" id="ARBA00022764"/>
    </source>
</evidence>
<evidence type="ECO:0000313" key="4">
    <source>
        <dbReference type="EMBL" id="AUW45150.1"/>
    </source>
</evidence>
<reference evidence="4 5" key="1">
    <citation type="submission" date="2017-11" db="EMBL/GenBank/DDBJ databases">
        <title>Complete genome of Rhizobium leguminosarum Norway, an ineffective micro-symbiont.</title>
        <authorList>
            <person name="Hoffrichter A."/>
            <person name="Liang J."/>
            <person name="Brachmann A."/>
            <person name="Marin M."/>
        </authorList>
    </citation>
    <scope>NUCLEOTIDE SEQUENCE [LARGE SCALE GENOMIC DNA]</scope>
    <source>
        <strain evidence="4 5">Norway</strain>
    </source>
</reference>
<proteinExistence type="inferred from homology"/>
<dbReference type="PANTHER" id="PTHR43649">
    <property type="entry name" value="ARABINOSE-BINDING PROTEIN-RELATED"/>
    <property type="match status" value="1"/>
</dbReference>
<dbReference type="InterPro" id="IPR006059">
    <property type="entry name" value="SBP"/>
</dbReference>
<organism evidence="4 5">
    <name type="scientific">Rhizobium leguminosarum</name>
    <dbReference type="NCBI Taxonomy" id="384"/>
    <lineage>
        <taxon>Bacteria</taxon>
        <taxon>Pseudomonadati</taxon>
        <taxon>Pseudomonadota</taxon>
        <taxon>Alphaproteobacteria</taxon>
        <taxon>Hyphomicrobiales</taxon>
        <taxon>Rhizobiaceae</taxon>
        <taxon>Rhizobium/Agrobacterium group</taxon>
        <taxon>Rhizobium</taxon>
    </lineage>
</organism>
<dbReference type="InterPro" id="IPR050490">
    <property type="entry name" value="Bact_solute-bd_prot1"/>
</dbReference>
<protein>
    <submittedName>
        <fullName evidence="4">ABC transporter ATP-binding protein</fullName>
    </submittedName>
</protein>
<comment type="subcellular location">
    <subcellularLocation>
        <location evidence="1">Periplasm</location>
    </subcellularLocation>
</comment>
<evidence type="ECO:0000256" key="1">
    <source>
        <dbReference type="ARBA" id="ARBA00004418"/>
    </source>
</evidence>
<dbReference type="Gene3D" id="3.40.190.10">
    <property type="entry name" value="Periplasmic binding protein-like II"/>
    <property type="match status" value="2"/>
</dbReference>
<keyword evidence="4" id="KW-0547">Nucleotide-binding</keyword>
<dbReference type="PROSITE" id="PS51318">
    <property type="entry name" value="TAT"/>
    <property type="match status" value="1"/>
</dbReference>
<keyword evidence="4" id="KW-0067">ATP-binding</keyword>
<keyword evidence="3" id="KW-0574">Periplasm</keyword>